<dbReference type="Gene3D" id="2.30.40.10">
    <property type="entry name" value="Urease, subunit C, domain 1"/>
    <property type="match status" value="1"/>
</dbReference>
<dbReference type="Gene3D" id="3.20.20.140">
    <property type="entry name" value="Metal-dependent hydrolases"/>
    <property type="match status" value="1"/>
</dbReference>
<evidence type="ECO:0000256" key="1">
    <source>
        <dbReference type="ARBA" id="ARBA00006745"/>
    </source>
</evidence>
<accession>A0A3A9J900</accession>
<dbReference type="SUPFAM" id="SSF51338">
    <property type="entry name" value="Composite domain of metallo-dependent hydrolases"/>
    <property type="match status" value="2"/>
</dbReference>
<keyword evidence="2" id="KW-0378">Hydrolase</keyword>
<dbReference type="InterPro" id="IPR032466">
    <property type="entry name" value="Metal_Hydrolase"/>
</dbReference>
<feature type="domain" description="Amidohydrolase-related" evidence="3">
    <location>
        <begin position="57"/>
        <end position="436"/>
    </location>
</feature>
<dbReference type="InParanoid" id="A0A3A9J900"/>
<dbReference type="AlphaFoldDB" id="A0A3A9J900"/>
<sequence>MSHVMRRLIQGGTILSMDDGIGFLPEGDVLVEGERILAVGPSLDVGDAERVDASSCIVLPGLVNAHLHSWQTAMRGIGGDWAGTDYFRIAHGLIGPLYGPEDMRIGTLIGALAQLESGVTTLFDWCHGNATPEHTDAALDGLMESGIRAVFGHGTVKPKPKPGEVHFSQLPHPASEIRRLRMTRLAGDEARVTLAACILGPDYSTLDVCRADFAMARDYGLLSSAHVWGNSNRLVPGGYRTIAAEGLLGPDHNVVHGTYIRDDELRIIVDSGASVTSTAAAELKSDMREPLSCRVAVMGGAPSIAPDSEVLNGGNMLDCMRFALQVHRVFNNMHEVARIAARAGTAPAAMEVATPGSPIRTITLRHEEVLRWATINNAKALRLDHRIGSLTPGKQADLIIVGRDSLGMIGARDPVQALIQFARTSDVRTVMVGGRVLKQDGRLLHSGLDTLKAGLLQSAARLMDGVEDVV</sequence>
<dbReference type="InterPro" id="IPR050287">
    <property type="entry name" value="MTA/SAH_deaminase"/>
</dbReference>
<dbReference type="InterPro" id="IPR006680">
    <property type="entry name" value="Amidohydro-rel"/>
</dbReference>
<organism evidence="4 7">
    <name type="scientific">Teichococcus wenyumeiae</name>
    <dbReference type="NCBI Taxonomy" id="2478470"/>
    <lineage>
        <taxon>Bacteria</taxon>
        <taxon>Pseudomonadati</taxon>
        <taxon>Pseudomonadota</taxon>
        <taxon>Alphaproteobacteria</taxon>
        <taxon>Acetobacterales</taxon>
        <taxon>Roseomonadaceae</taxon>
        <taxon>Roseomonas</taxon>
    </lineage>
</organism>
<dbReference type="EMBL" id="RFLX01000049">
    <property type="protein sequence ID" value="RMI15600.1"/>
    <property type="molecule type" value="Genomic_DNA"/>
</dbReference>
<evidence type="ECO:0000256" key="2">
    <source>
        <dbReference type="ARBA" id="ARBA00022801"/>
    </source>
</evidence>
<evidence type="ECO:0000313" key="4">
    <source>
        <dbReference type="EMBL" id="RKK01203.1"/>
    </source>
</evidence>
<protein>
    <recommendedName>
        <fullName evidence="3">Amidohydrolase-related domain-containing protein</fullName>
    </recommendedName>
</protein>
<proteinExistence type="inferred from homology"/>
<name>A0A3A9J900_9PROT</name>
<comment type="caution">
    <text evidence="4">The sequence shown here is derived from an EMBL/GenBank/DDBJ whole genome shotgun (WGS) entry which is preliminary data.</text>
</comment>
<dbReference type="NCBIfam" id="NF006056">
    <property type="entry name" value="PRK08204.1"/>
    <property type="match status" value="1"/>
</dbReference>
<evidence type="ECO:0000313" key="7">
    <source>
        <dbReference type="Proteomes" id="UP000278036"/>
    </source>
</evidence>
<evidence type="ECO:0000313" key="5">
    <source>
        <dbReference type="EMBL" id="RMI15600.1"/>
    </source>
</evidence>
<dbReference type="GO" id="GO:0016810">
    <property type="term" value="F:hydrolase activity, acting on carbon-nitrogen (but not peptide) bonds"/>
    <property type="evidence" value="ECO:0007669"/>
    <property type="project" value="InterPro"/>
</dbReference>
<keyword evidence="6" id="KW-1185">Reference proteome</keyword>
<comment type="similarity">
    <text evidence="1">Belongs to the metallo-dependent hydrolases superfamily. ATZ/TRZ family.</text>
</comment>
<dbReference type="SUPFAM" id="SSF51556">
    <property type="entry name" value="Metallo-dependent hydrolases"/>
    <property type="match status" value="1"/>
</dbReference>
<evidence type="ECO:0000313" key="6">
    <source>
        <dbReference type="Proteomes" id="UP000274097"/>
    </source>
</evidence>
<dbReference type="InterPro" id="IPR011059">
    <property type="entry name" value="Metal-dep_hydrolase_composite"/>
</dbReference>
<dbReference type="Proteomes" id="UP000274097">
    <property type="component" value="Unassembled WGS sequence"/>
</dbReference>
<evidence type="ECO:0000259" key="3">
    <source>
        <dbReference type="Pfam" id="PF01979"/>
    </source>
</evidence>
<dbReference type="Proteomes" id="UP000278036">
    <property type="component" value="Unassembled WGS sequence"/>
</dbReference>
<dbReference type="Pfam" id="PF01979">
    <property type="entry name" value="Amidohydro_1"/>
    <property type="match status" value="1"/>
</dbReference>
<gene>
    <name evidence="4" type="ORF">D6Z83_26230</name>
    <name evidence="5" type="ORF">EBE87_25180</name>
</gene>
<reference evidence="4 7" key="1">
    <citation type="submission" date="2018-09" db="EMBL/GenBank/DDBJ databases">
        <title>Roseomonas sp. nov., isolated from feces of Tibetan antelopes in the Qinghai-Tibet plateau, China.</title>
        <authorList>
            <person name="Tian Z."/>
        </authorList>
    </citation>
    <scope>NUCLEOTIDE SEQUENCE [LARGE SCALE GENOMIC DNA]</scope>
    <source>
        <strain evidence="5 6">Z23</strain>
        <strain evidence="4 7">Z24</strain>
    </source>
</reference>
<dbReference type="PANTHER" id="PTHR43794:SF11">
    <property type="entry name" value="AMIDOHYDROLASE-RELATED DOMAIN-CONTAINING PROTEIN"/>
    <property type="match status" value="1"/>
</dbReference>
<dbReference type="EMBL" id="RAQU01000320">
    <property type="protein sequence ID" value="RKK01203.1"/>
    <property type="molecule type" value="Genomic_DNA"/>
</dbReference>
<dbReference type="PANTHER" id="PTHR43794">
    <property type="entry name" value="AMINOHYDROLASE SSNA-RELATED"/>
    <property type="match status" value="1"/>
</dbReference>